<dbReference type="InterPro" id="IPR052232">
    <property type="entry name" value="RLK_Ser/Thr-Kinase"/>
</dbReference>
<evidence type="ECO:0000256" key="8">
    <source>
        <dbReference type="ARBA" id="ARBA00022989"/>
    </source>
</evidence>
<evidence type="ECO:0000256" key="4">
    <source>
        <dbReference type="ARBA" id="ARBA00022692"/>
    </source>
</evidence>
<comment type="caution">
    <text evidence="10">The sequence shown here is derived from an EMBL/GenBank/DDBJ whole genome shotgun (WGS) entry which is preliminary data.</text>
</comment>
<evidence type="ECO:0000256" key="9">
    <source>
        <dbReference type="ARBA" id="ARBA00023136"/>
    </source>
</evidence>
<keyword evidence="2" id="KW-0597">Phosphoprotein</keyword>
<dbReference type="AlphaFoldDB" id="A0A8K0IXS9"/>
<evidence type="ECO:0000256" key="3">
    <source>
        <dbReference type="ARBA" id="ARBA00022679"/>
    </source>
</evidence>
<keyword evidence="4" id="KW-0812">Transmembrane</keyword>
<reference evidence="10" key="2">
    <citation type="submission" date="2019-07" db="EMBL/GenBank/DDBJ databases">
        <authorList>
            <person name="Yang Y."/>
            <person name="Bocs S."/>
            <person name="Baudouin L."/>
        </authorList>
    </citation>
    <scope>NUCLEOTIDE SEQUENCE</scope>
    <source>
        <tissue evidence="10">Spear leaf of Hainan Tall coconut</tissue>
    </source>
</reference>
<dbReference type="Proteomes" id="UP000797356">
    <property type="component" value="Chromosome 16"/>
</dbReference>
<dbReference type="PANTHER" id="PTHR47984:SF38">
    <property type="entry name" value="OS10G0497600 PROTEIN"/>
    <property type="match status" value="1"/>
</dbReference>
<evidence type="ECO:0000313" key="11">
    <source>
        <dbReference type="Proteomes" id="UP000797356"/>
    </source>
</evidence>
<gene>
    <name evidence="10" type="ORF">COCNU_16G000530</name>
</gene>
<evidence type="ECO:0000313" key="10">
    <source>
        <dbReference type="EMBL" id="KAG1370959.1"/>
    </source>
</evidence>
<dbReference type="EMBL" id="CM017887">
    <property type="protein sequence ID" value="KAG1370959.1"/>
    <property type="molecule type" value="Genomic_DNA"/>
</dbReference>
<keyword evidence="6 10" id="KW-0418">Kinase</keyword>
<evidence type="ECO:0000256" key="6">
    <source>
        <dbReference type="ARBA" id="ARBA00022777"/>
    </source>
</evidence>
<dbReference type="GO" id="GO:0005524">
    <property type="term" value="F:ATP binding"/>
    <property type="evidence" value="ECO:0007669"/>
    <property type="project" value="UniProtKB-KW"/>
</dbReference>
<proteinExistence type="predicted"/>
<evidence type="ECO:0000256" key="1">
    <source>
        <dbReference type="ARBA" id="ARBA00004167"/>
    </source>
</evidence>
<dbReference type="InterPro" id="IPR011009">
    <property type="entry name" value="Kinase-like_dom_sf"/>
</dbReference>
<keyword evidence="8" id="KW-1133">Transmembrane helix</keyword>
<accession>A0A8K0IXS9</accession>
<keyword evidence="10" id="KW-0675">Receptor</keyword>
<dbReference type="OrthoDB" id="1723657at2759"/>
<keyword evidence="3" id="KW-0808">Transferase</keyword>
<dbReference type="SUPFAM" id="SSF56112">
    <property type="entry name" value="Protein kinase-like (PK-like)"/>
    <property type="match status" value="1"/>
</dbReference>
<dbReference type="PANTHER" id="PTHR47984">
    <property type="entry name" value="OS01G0323000 PROTEIN"/>
    <property type="match status" value="1"/>
</dbReference>
<dbReference type="GO" id="GO:0016020">
    <property type="term" value="C:membrane"/>
    <property type="evidence" value="ECO:0007669"/>
    <property type="project" value="UniProtKB-SubCell"/>
</dbReference>
<name>A0A8K0IXS9_COCNU</name>
<keyword evidence="7" id="KW-0067">ATP-binding</keyword>
<keyword evidence="5" id="KW-0547">Nucleotide-binding</keyword>
<organism evidence="10 11">
    <name type="scientific">Cocos nucifera</name>
    <name type="common">Coconut palm</name>
    <dbReference type="NCBI Taxonomy" id="13894"/>
    <lineage>
        <taxon>Eukaryota</taxon>
        <taxon>Viridiplantae</taxon>
        <taxon>Streptophyta</taxon>
        <taxon>Embryophyta</taxon>
        <taxon>Tracheophyta</taxon>
        <taxon>Spermatophyta</taxon>
        <taxon>Magnoliopsida</taxon>
        <taxon>Liliopsida</taxon>
        <taxon>Arecaceae</taxon>
        <taxon>Arecoideae</taxon>
        <taxon>Cocoseae</taxon>
        <taxon>Attaleinae</taxon>
        <taxon>Cocos</taxon>
    </lineage>
</organism>
<evidence type="ECO:0000256" key="5">
    <source>
        <dbReference type="ARBA" id="ARBA00022741"/>
    </source>
</evidence>
<protein>
    <submittedName>
        <fullName evidence="10">Putative receptor-like protein kinase</fullName>
    </submittedName>
</protein>
<keyword evidence="11" id="KW-1185">Reference proteome</keyword>
<dbReference type="Gene3D" id="3.30.200.20">
    <property type="entry name" value="Phosphorylase Kinase, domain 1"/>
    <property type="match status" value="1"/>
</dbReference>
<evidence type="ECO:0000256" key="2">
    <source>
        <dbReference type="ARBA" id="ARBA00022553"/>
    </source>
</evidence>
<comment type="subcellular location">
    <subcellularLocation>
        <location evidence="1">Membrane</location>
        <topology evidence="1">Single-pass membrane protein</topology>
    </subcellularLocation>
</comment>
<dbReference type="GO" id="GO:0016301">
    <property type="term" value="F:kinase activity"/>
    <property type="evidence" value="ECO:0007669"/>
    <property type="project" value="UniProtKB-KW"/>
</dbReference>
<reference evidence="10" key="1">
    <citation type="journal article" date="2017" name="Gigascience">
        <title>The genome draft of coconut (Cocos nucifera).</title>
        <authorList>
            <person name="Xiao Y."/>
            <person name="Xu P."/>
            <person name="Fan H."/>
            <person name="Baudouin L."/>
            <person name="Xia W."/>
            <person name="Bocs S."/>
            <person name="Xu J."/>
            <person name="Li Q."/>
            <person name="Guo A."/>
            <person name="Zhou L."/>
            <person name="Li J."/>
            <person name="Wu Y."/>
            <person name="Ma Z."/>
            <person name="Armero A."/>
            <person name="Issali A.E."/>
            <person name="Liu N."/>
            <person name="Peng M."/>
            <person name="Yang Y."/>
        </authorList>
    </citation>
    <scope>NUCLEOTIDE SEQUENCE</scope>
    <source>
        <tissue evidence="10">Spear leaf of Hainan Tall coconut</tissue>
    </source>
</reference>
<evidence type="ECO:0000256" key="7">
    <source>
        <dbReference type="ARBA" id="ARBA00022840"/>
    </source>
</evidence>
<sequence>MAPHNLPTTQIPAVSKEIKEVRVEQVPSNVFVAHEGILLTIHEKASENDLNKLMVDLVFDRSRHADRNSHSGSFHYVEKDGSFHSGEEGSVGTLAVNRPSSAYPVAAPSLLTGLLEFSHLGWDCSGQADKELRVEVGAICHVHHKNLVQFLGYCVESIQRYVAQEYANMGILNEKSDSYSFGRDPVDHGRSANGVEKDQFLIIFSNSI</sequence>
<keyword evidence="9" id="KW-0472">Membrane</keyword>